<dbReference type="EMBL" id="JAZGSY010000043">
    <property type="protein sequence ID" value="KAL1842421.1"/>
    <property type="molecule type" value="Genomic_DNA"/>
</dbReference>
<reference evidence="2 3" key="1">
    <citation type="journal article" date="2024" name="Commun. Biol.">
        <title>Comparative genomic analysis of thermophilic fungi reveals convergent evolutionary adaptations and gene losses.</title>
        <authorList>
            <person name="Steindorff A.S."/>
            <person name="Aguilar-Pontes M.V."/>
            <person name="Robinson A.J."/>
            <person name="Andreopoulos B."/>
            <person name="LaButti K."/>
            <person name="Kuo A."/>
            <person name="Mondo S."/>
            <person name="Riley R."/>
            <person name="Otillar R."/>
            <person name="Haridas S."/>
            <person name="Lipzen A."/>
            <person name="Grimwood J."/>
            <person name="Schmutz J."/>
            <person name="Clum A."/>
            <person name="Reid I.D."/>
            <person name="Moisan M.C."/>
            <person name="Butler G."/>
            <person name="Nguyen T.T.M."/>
            <person name="Dewar K."/>
            <person name="Conant G."/>
            <person name="Drula E."/>
            <person name="Henrissat B."/>
            <person name="Hansel C."/>
            <person name="Singer S."/>
            <person name="Hutchinson M.I."/>
            <person name="de Vries R.P."/>
            <person name="Natvig D.O."/>
            <person name="Powell A.J."/>
            <person name="Tsang A."/>
            <person name="Grigoriev I.V."/>
        </authorList>
    </citation>
    <scope>NUCLEOTIDE SEQUENCE [LARGE SCALE GENOMIC DNA]</scope>
    <source>
        <strain evidence="2 3">CBS 620.91</strain>
    </source>
</reference>
<dbReference type="Proteomes" id="UP001583172">
    <property type="component" value="Unassembled WGS sequence"/>
</dbReference>
<accession>A0ABR3VKZ0</accession>
<protein>
    <recommendedName>
        <fullName evidence="1">Heterokaryon incompatibility domain-containing protein</fullName>
    </recommendedName>
</protein>
<evidence type="ECO:0000313" key="2">
    <source>
        <dbReference type="EMBL" id="KAL1842421.1"/>
    </source>
</evidence>
<evidence type="ECO:0000259" key="1">
    <source>
        <dbReference type="Pfam" id="PF06985"/>
    </source>
</evidence>
<feature type="domain" description="Heterokaryon incompatibility" evidence="1">
    <location>
        <begin position="71"/>
        <end position="227"/>
    </location>
</feature>
<dbReference type="PANTHER" id="PTHR33112:SF16">
    <property type="entry name" value="HETEROKARYON INCOMPATIBILITY DOMAIN-CONTAINING PROTEIN"/>
    <property type="match status" value="1"/>
</dbReference>
<dbReference type="PANTHER" id="PTHR33112">
    <property type="entry name" value="DOMAIN PROTEIN, PUTATIVE-RELATED"/>
    <property type="match status" value="1"/>
</dbReference>
<organism evidence="2 3">
    <name type="scientific">Humicola insolens</name>
    <name type="common">Soft-rot fungus</name>
    <dbReference type="NCBI Taxonomy" id="85995"/>
    <lineage>
        <taxon>Eukaryota</taxon>
        <taxon>Fungi</taxon>
        <taxon>Dikarya</taxon>
        <taxon>Ascomycota</taxon>
        <taxon>Pezizomycotina</taxon>
        <taxon>Sordariomycetes</taxon>
        <taxon>Sordariomycetidae</taxon>
        <taxon>Sordariales</taxon>
        <taxon>Chaetomiaceae</taxon>
        <taxon>Mycothermus</taxon>
    </lineage>
</organism>
<dbReference type="Pfam" id="PF06985">
    <property type="entry name" value="HET"/>
    <property type="match status" value="1"/>
</dbReference>
<dbReference type="InterPro" id="IPR010730">
    <property type="entry name" value="HET"/>
</dbReference>
<comment type="caution">
    <text evidence="2">The sequence shown here is derived from an EMBL/GenBank/DDBJ whole genome shotgun (WGS) entry which is preliminary data.</text>
</comment>
<evidence type="ECO:0000313" key="3">
    <source>
        <dbReference type="Proteomes" id="UP001583172"/>
    </source>
</evidence>
<name>A0ABR3VKZ0_HUMIN</name>
<gene>
    <name evidence="2" type="ORF">VTJ49DRAFT_5269</name>
</gene>
<keyword evidence="3" id="KW-1185">Reference proteome</keyword>
<proteinExistence type="predicted"/>
<sequence length="495" mass="55910">MKTVRVWVVDAAGRQVWLESMGLVYKLCFCISAPPGEGWESKLLPRKFRLLNVGGSDVNIIHLVEANGNAYACLSYCWGGSQPVTLTQSSYKRFLQGIPVRKVGQTIQDAVEVARQLGLGFLWVDALCIIQDCEQDKSIQLRQMSDIYRGPTVTIAAGDAVASTQGFLRRPGIATDNATGSALDNQDVPHEIPFQAGCTVLLYEDDDQYYRSWHRFRLYTRAWTLQEMLLSPRILFYTANEVLWLCKTMEDSPYEPRCKGSDEQMGFRTSAGFFCSSSDRLRAIEALAKTVSDLSGYRYVYGHWEPYLVESLAWFSMESGWDPFDVPSWSWASARGPVGYAWDAEPRVKPMAKLVGQLPKEPPDLEQMSAHVAQQAGYGSIELMGLLVSTMTLQKLIDRGTASVRYVPDRERSDETKLRIGRDAFLVVTDPLGSRQATFLELEFQGVLPRSQESAKEPKEIAIPRFKRTGFIWFWLFPGQDQFWSSCQEMAILLE</sequence>